<proteinExistence type="predicted"/>
<gene>
    <name evidence="1" type="ORF">L1987_03971</name>
</gene>
<name>A0ACB9KC77_9ASTR</name>
<dbReference type="Proteomes" id="UP001056120">
    <property type="component" value="Linkage Group LG01"/>
</dbReference>
<organism evidence="1 2">
    <name type="scientific">Smallanthus sonchifolius</name>
    <dbReference type="NCBI Taxonomy" id="185202"/>
    <lineage>
        <taxon>Eukaryota</taxon>
        <taxon>Viridiplantae</taxon>
        <taxon>Streptophyta</taxon>
        <taxon>Embryophyta</taxon>
        <taxon>Tracheophyta</taxon>
        <taxon>Spermatophyta</taxon>
        <taxon>Magnoliopsida</taxon>
        <taxon>eudicotyledons</taxon>
        <taxon>Gunneridae</taxon>
        <taxon>Pentapetalae</taxon>
        <taxon>asterids</taxon>
        <taxon>campanulids</taxon>
        <taxon>Asterales</taxon>
        <taxon>Asteraceae</taxon>
        <taxon>Asteroideae</taxon>
        <taxon>Heliantheae alliance</taxon>
        <taxon>Millerieae</taxon>
        <taxon>Smallanthus</taxon>
    </lineage>
</organism>
<protein>
    <submittedName>
        <fullName evidence="1">Uncharacterized protein</fullName>
    </submittedName>
</protein>
<dbReference type="EMBL" id="CM042018">
    <property type="protein sequence ID" value="KAI3829843.1"/>
    <property type="molecule type" value="Genomic_DNA"/>
</dbReference>
<reference evidence="1 2" key="2">
    <citation type="journal article" date="2022" name="Mol. Ecol. Resour.">
        <title>The genomes of chicory, endive, great burdock and yacon provide insights into Asteraceae paleo-polyploidization history and plant inulin production.</title>
        <authorList>
            <person name="Fan W."/>
            <person name="Wang S."/>
            <person name="Wang H."/>
            <person name="Wang A."/>
            <person name="Jiang F."/>
            <person name="Liu H."/>
            <person name="Zhao H."/>
            <person name="Xu D."/>
            <person name="Zhang Y."/>
        </authorList>
    </citation>
    <scope>NUCLEOTIDE SEQUENCE [LARGE SCALE GENOMIC DNA]</scope>
    <source>
        <strain evidence="2">cv. Yunnan</strain>
        <tissue evidence="1">Leaves</tissue>
    </source>
</reference>
<accession>A0ACB9KC77</accession>
<evidence type="ECO:0000313" key="1">
    <source>
        <dbReference type="EMBL" id="KAI3829843.1"/>
    </source>
</evidence>
<evidence type="ECO:0000313" key="2">
    <source>
        <dbReference type="Proteomes" id="UP001056120"/>
    </source>
</evidence>
<reference evidence="2" key="1">
    <citation type="journal article" date="2022" name="Mol. Ecol. Resour.">
        <title>The genomes of chicory, endive, great burdock and yacon provide insights into Asteraceae palaeo-polyploidization history and plant inulin production.</title>
        <authorList>
            <person name="Fan W."/>
            <person name="Wang S."/>
            <person name="Wang H."/>
            <person name="Wang A."/>
            <person name="Jiang F."/>
            <person name="Liu H."/>
            <person name="Zhao H."/>
            <person name="Xu D."/>
            <person name="Zhang Y."/>
        </authorList>
    </citation>
    <scope>NUCLEOTIDE SEQUENCE [LARGE SCALE GENOMIC DNA]</scope>
    <source>
        <strain evidence="2">cv. Yunnan</strain>
    </source>
</reference>
<sequence length="227" mass="25142">MSTSFNLLLLLLTFFVIAPYPLATAIPLTMDYRGSATTLYLNLALPGFPPKIIRSDSVSCAISSSNGEFQLLKRFEARNYENKSAQIVETSWKFERNQRILPESNHLMMPVLDSEDSYNITYEPNVKGEASKPKNQLPIDSGPPSHHDQFLDVKPLGEDESKINIPLAISPQIQVSTPGQDSTSFEILKSIVYGDLMEVIASLNIVASVADGVSIACKFQILLVWFS</sequence>
<keyword evidence="2" id="KW-1185">Reference proteome</keyword>
<comment type="caution">
    <text evidence="1">The sequence shown here is derived from an EMBL/GenBank/DDBJ whole genome shotgun (WGS) entry which is preliminary data.</text>
</comment>